<feature type="domain" description="DUF3670" evidence="1">
    <location>
        <begin position="14"/>
        <end position="95"/>
    </location>
</feature>
<sequence>NSPFVLPEVFTIGGKQRLTARLIIRSNEDAKKKRGLTSVLPSIFDINSMLNTKWDARIEGKKITEEEFNNLIDSNEPLVNLRGKWILIDQKLAKNYDSK</sequence>
<dbReference type="EMBL" id="BARU01018577">
    <property type="protein sequence ID" value="GAH58126.1"/>
    <property type="molecule type" value="Genomic_DNA"/>
</dbReference>
<gene>
    <name evidence="2" type="ORF">S03H2_30697</name>
</gene>
<reference evidence="2" key="1">
    <citation type="journal article" date="2014" name="Front. Microbiol.">
        <title>High frequency of phylogenetically diverse reductive dehalogenase-homologous genes in deep subseafloor sedimentary metagenomes.</title>
        <authorList>
            <person name="Kawai M."/>
            <person name="Futagami T."/>
            <person name="Toyoda A."/>
            <person name="Takaki Y."/>
            <person name="Nishi S."/>
            <person name="Hori S."/>
            <person name="Arai W."/>
            <person name="Tsubouchi T."/>
            <person name="Morono Y."/>
            <person name="Uchiyama I."/>
            <person name="Ito T."/>
            <person name="Fujiyama A."/>
            <person name="Inagaki F."/>
            <person name="Takami H."/>
        </authorList>
    </citation>
    <scope>NUCLEOTIDE SEQUENCE</scope>
    <source>
        <strain evidence="2">Expedition CK06-06</strain>
    </source>
</reference>
<name>X1GJN3_9ZZZZ</name>
<dbReference type="Pfam" id="PF12419">
    <property type="entry name" value="DUF3670"/>
    <property type="match status" value="1"/>
</dbReference>
<protein>
    <recommendedName>
        <fullName evidence="1">DUF3670 domain-containing protein</fullName>
    </recommendedName>
</protein>
<evidence type="ECO:0000313" key="2">
    <source>
        <dbReference type="EMBL" id="GAH58126.1"/>
    </source>
</evidence>
<evidence type="ECO:0000259" key="1">
    <source>
        <dbReference type="Pfam" id="PF12419"/>
    </source>
</evidence>
<comment type="caution">
    <text evidence="2">The sequence shown here is derived from an EMBL/GenBank/DDBJ whole genome shotgun (WGS) entry which is preliminary data.</text>
</comment>
<proteinExistence type="predicted"/>
<dbReference type="AlphaFoldDB" id="X1GJN3"/>
<dbReference type="InterPro" id="IPR022138">
    <property type="entry name" value="DUF3670"/>
</dbReference>
<accession>X1GJN3</accession>
<feature type="non-terminal residue" evidence="2">
    <location>
        <position position="1"/>
    </location>
</feature>
<organism evidence="2">
    <name type="scientific">marine sediment metagenome</name>
    <dbReference type="NCBI Taxonomy" id="412755"/>
    <lineage>
        <taxon>unclassified sequences</taxon>
        <taxon>metagenomes</taxon>
        <taxon>ecological metagenomes</taxon>
    </lineage>
</organism>